<comment type="similarity">
    <text evidence="7">Belongs to the MraZ family.</text>
</comment>
<sequence>MFGMLMGQYEHTIDQKGRVIIPAKFRDELGDKFVLTRGLDNCLFVYSLAEWSNIETKLKTLPLNRKDARAFTRFFLAGATECEIDKQGRVLIPNILREHAKIDKEVIIIGVSSRVEIWSKEVWLEYSNNVDVSFEDVAEHLDDLNI</sequence>
<dbReference type="Proteomes" id="UP000001626">
    <property type="component" value="Chromosome"/>
</dbReference>
<proteinExistence type="inferred from homology"/>
<keyword evidence="2 7" id="KW-0963">Cytoplasm</keyword>
<accession>D9TR20</accession>
<dbReference type="InterPro" id="IPR003444">
    <property type="entry name" value="MraZ"/>
</dbReference>
<dbReference type="Gene3D" id="3.40.1550.20">
    <property type="entry name" value="Transcriptional regulator MraZ domain"/>
    <property type="match status" value="1"/>
</dbReference>
<dbReference type="PANTHER" id="PTHR34701">
    <property type="entry name" value="TRANSCRIPTIONAL REGULATOR MRAZ"/>
    <property type="match status" value="1"/>
</dbReference>
<dbReference type="InterPro" id="IPR035642">
    <property type="entry name" value="MraZ_N"/>
</dbReference>
<comment type="subcellular location">
    <subcellularLocation>
        <location evidence="7">Cytoplasm</location>
        <location evidence="7">Nucleoid</location>
    </subcellularLocation>
</comment>
<dbReference type="EMBL" id="CP002171">
    <property type="protein sequence ID" value="ADL69272.1"/>
    <property type="molecule type" value="Genomic_DNA"/>
</dbReference>
<protein>
    <recommendedName>
        <fullName evidence="1 7">Transcriptional regulator MraZ</fullName>
    </recommendedName>
</protein>
<dbReference type="PROSITE" id="PS51740">
    <property type="entry name" value="SPOVT_ABRB"/>
    <property type="match status" value="2"/>
</dbReference>
<dbReference type="HOGENOM" id="CLU_107907_0_5_9"/>
<dbReference type="HAMAP" id="MF_01008">
    <property type="entry name" value="MraZ"/>
    <property type="match status" value="1"/>
</dbReference>
<evidence type="ECO:0000313" key="10">
    <source>
        <dbReference type="Proteomes" id="UP000001626"/>
    </source>
</evidence>
<keyword evidence="10" id="KW-1185">Reference proteome</keyword>
<keyword evidence="4 7" id="KW-0805">Transcription regulation</keyword>
<evidence type="ECO:0000259" key="8">
    <source>
        <dbReference type="PROSITE" id="PS51740"/>
    </source>
</evidence>
<dbReference type="SUPFAM" id="SSF89447">
    <property type="entry name" value="AbrB/MazE/MraZ-like"/>
    <property type="match status" value="1"/>
</dbReference>
<evidence type="ECO:0000313" key="9">
    <source>
        <dbReference type="EMBL" id="ADL69272.1"/>
    </source>
</evidence>
<dbReference type="AlphaFoldDB" id="D9TR20"/>
<dbReference type="GO" id="GO:0005737">
    <property type="term" value="C:cytoplasm"/>
    <property type="evidence" value="ECO:0007669"/>
    <property type="project" value="UniProtKB-UniRule"/>
</dbReference>
<dbReference type="InterPro" id="IPR038619">
    <property type="entry name" value="MraZ_sf"/>
</dbReference>
<feature type="domain" description="SpoVT-AbrB" evidence="8">
    <location>
        <begin position="79"/>
        <end position="122"/>
    </location>
</feature>
<organism evidence="9 10">
    <name type="scientific">Thermoanaerobacterium thermosaccharolyticum (strain ATCC 7956 / DSM 571 / NCIMB 9385 / NCA 3814 / NCTC 13789 / WDCM 00135 / 2032)</name>
    <name type="common">Clostridium thermosaccharolyticum</name>
    <dbReference type="NCBI Taxonomy" id="580327"/>
    <lineage>
        <taxon>Bacteria</taxon>
        <taxon>Bacillati</taxon>
        <taxon>Bacillota</taxon>
        <taxon>Clostridia</taxon>
        <taxon>Thermoanaerobacterales</taxon>
        <taxon>Thermoanaerobacteraceae</taxon>
        <taxon>Thermoanaerobacterium</taxon>
    </lineage>
</organism>
<evidence type="ECO:0000256" key="7">
    <source>
        <dbReference type="HAMAP-Rule" id="MF_01008"/>
    </source>
</evidence>
<dbReference type="NCBIfam" id="TIGR00242">
    <property type="entry name" value="division/cell wall cluster transcriptional repressor MraZ"/>
    <property type="match status" value="1"/>
</dbReference>
<evidence type="ECO:0000256" key="6">
    <source>
        <dbReference type="ARBA" id="ARBA00023163"/>
    </source>
</evidence>
<evidence type="ECO:0000256" key="2">
    <source>
        <dbReference type="ARBA" id="ARBA00022490"/>
    </source>
</evidence>
<keyword evidence="5 7" id="KW-0238">DNA-binding</keyword>
<dbReference type="GO" id="GO:2000143">
    <property type="term" value="P:negative regulation of DNA-templated transcription initiation"/>
    <property type="evidence" value="ECO:0007669"/>
    <property type="project" value="TreeGrafter"/>
</dbReference>
<evidence type="ECO:0000256" key="1">
    <source>
        <dbReference type="ARBA" id="ARBA00013860"/>
    </source>
</evidence>
<dbReference type="CDD" id="cd16321">
    <property type="entry name" value="MraZ_C"/>
    <property type="match status" value="1"/>
</dbReference>
<dbReference type="CDD" id="cd16320">
    <property type="entry name" value="MraZ_N"/>
    <property type="match status" value="1"/>
</dbReference>
<gene>
    <name evidence="7" type="primary">mraZ</name>
    <name evidence="9" type="ordered locus">Tthe_1775</name>
</gene>
<dbReference type="GO" id="GO:0003700">
    <property type="term" value="F:DNA-binding transcription factor activity"/>
    <property type="evidence" value="ECO:0007669"/>
    <property type="project" value="UniProtKB-UniRule"/>
</dbReference>
<dbReference type="InterPro" id="IPR035644">
    <property type="entry name" value="MraZ_C"/>
</dbReference>
<comment type="subunit">
    <text evidence="7">Forms oligomers.</text>
</comment>
<dbReference type="KEGG" id="ttm:Tthe_1775"/>
<dbReference type="FunFam" id="3.40.1550.20:FF:000002">
    <property type="entry name" value="Transcriptional regulator MraZ"/>
    <property type="match status" value="1"/>
</dbReference>
<keyword evidence="6 7" id="KW-0804">Transcription</keyword>
<dbReference type="InterPro" id="IPR037914">
    <property type="entry name" value="SpoVT-AbrB_sf"/>
</dbReference>
<dbReference type="GO" id="GO:0000976">
    <property type="term" value="F:transcription cis-regulatory region binding"/>
    <property type="evidence" value="ECO:0007669"/>
    <property type="project" value="TreeGrafter"/>
</dbReference>
<evidence type="ECO:0000256" key="4">
    <source>
        <dbReference type="ARBA" id="ARBA00023015"/>
    </source>
</evidence>
<dbReference type="Pfam" id="PF02381">
    <property type="entry name" value="MraZ"/>
    <property type="match status" value="2"/>
</dbReference>
<dbReference type="STRING" id="580327.Tthe_1775"/>
<dbReference type="InterPro" id="IPR020603">
    <property type="entry name" value="MraZ_dom"/>
</dbReference>
<evidence type="ECO:0000256" key="5">
    <source>
        <dbReference type="ARBA" id="ARBA00023125"/>
    </source>
</evidence>
<evidence type="ECO:0000256" key="3">
    <source>
        <dbReference type="ARBA" id="ARBA00022737"/>
    </source>
</evidence>
<dbReference type="eggNOG" id="COG2001">
    <property type="taxonomic scope" value="Bacteria"/>
</dbReference>
<dbReference type="GO" id="GO:0009295">
    <property type="term" value="C:nucleoid"/>
    <property type="evidence" value="ECO:0007669"/>
    <property type="project" value="UniProtKB-SubCell"/>
</dbReference>
<keyword evidence="3" id="KW-0677">Repeat</keyword>
<dbReference type="InterPro" id="IPR007159">
    <property type="entry name" value="SpoVT-AbrB_dom"/>
</dbReference>
<feature type="domain" description="SpoVT-AbrB" evidence="8">
    <location>
        <begin position="8"/>
        <end position="50"/>
    </location>
</feature>
<name>D9TR20_THETC</name>
<reference evidence="9 10" key="1">
    <citation type="submission" date="2010-08" db="EMBL/GenBank/DDBJ databases">
        <title>Complete sequence of Thermoanaerobacterium thermosaccharolyticum DSM 571.</title>
        <authorList>
            <consortium name="US DOE Joint Genome Institute"/>
            <person name="Lucas S."/>
            <person name="Copeland A."/>
            <person name="Lapidus A."/>
            <person name="Cheng J.-F."/>
            <person name="Bruce D."/>
            <person name="Goodwin L."/>
            <person name="Pitluck S."/>
            <person name="Teshima H."/>
            <person name="Detter J.C."/>
            <person name="Han C."/>
            <person name="Tapia R."/>
            <person name="Land M."/>
            <person name="Hauser L."/>
            <person name="Chang Y.-J."/>
            <person name="Jeffries C."/>
            <person name="Kyrpides N."/>
            <person name="Ivanova N."/>
            <person name="Mikhailova N."/>
            <person name="Hemme C.L."/>
            <person name="Woyke T."/>
        </authorList>
    </citation>
    <scope>NUCLEOTIDE SEQUENCE [LARGE SCALE GENOMIC DNA]</scope>
    <source>
        <strain evidence="10">ATCC 7956 / DSM 571 / NCIMB 9385 / NCA 3814 / NCTC 13789 / WDCM 00135 / 2032</strain>
    </source>
</reference>
<dbReference type="PANTHER" id="PTHR34701:SF1">
    <property type="entry name" value="TRANSCRIPTIONAL REGULATOR MRAZ"/>
    <property type="match status" value="1"/>
</dbReference>